<dbReference type="EMBL" id="BJWL01000015">
    <property type="protein sequence ID" value="GFZ02195.1"/>
    <property type="molecule type" value="Genomic_DNA"/>
</dbReference>
<reference evidence="4 5" key="1">
    <citation type="submission" date="2019-07" db="EMBL/GenBank/DDBJ databases">
        <title>De Novo Assembly of kiwifruit Actinidia rufa.</title>
        <authorList>
            <person name="Sugita-Konishi S."/>
            <person name="Sato K."/>
            <person name="Mori E."/>
            <person name="Abe Y."/>
            <person name="Kisaki G."/>
            <person name="Hamano K."/>
            <person name="Suezawa K."/>
            <person name="Otani M."/>
            <person name="Fukuda T."/>
            <person name="Manabe T."/>
            <person name="Gomi K."/>
            <person name="Tabuchi M."/>
            <person name="Akimitsu K."/>
            <person name="Kataoka I."/>
        </authorList>
    </citation>
    <scope>NUCLEOTIDE SEQUENCE [LARGE SCALE GENOMIC DNA]</scope>
    <source>
        <strain evidence="5">cv. Fuchu</strain>
    </source>
</reference>
<organism evidence="4 5">
    <name type="scientific">Actinidia rufa</name>
    <dbReference type="NCBI Taxonomy" id="165716"/>
    <lineage>
        <taxon>Eukaryota</taxon>
        <taxon>Viridiplantae</taxon>
        <taxon>Streptophyta</taxon>
        <taxon>Embryophyta</taxon>
        <taxon>Tracheophyta</taxon>
        <taxon>Spermatophyta</taxon>
        <taxon>Magnoliopsida</taxon>
        <taxon>eudicotyledons</taxon>
        <taxon>Gunneridae</taxon>
        <taxon>Pentapetalae</taxon>
        <taxon>asterids</taxon>
        <taxon>Ericales</taxon>
        <taxon>Actinidiaceae</taxon>
        <taxon>Actinidia</taxon>
    </lineage>
</organism>
<dbReference type="InterPro" id="IPR047113">
    <property type="entry name" value="PA2G4/ARX1"/>
</dbReference>
<feature type="compositionally biased region" description="Polar residues" evidence="2">
    <location>
        <begin position="116"/>
        <end position="125"/>
    </location>
</feature>
<evidence type="ECO:0000256" key="1">
    <source>
        <dbReference type="ARBA" id="ARBA00007319"/>
    </source>
</evidence>
<keyword evidence="5" id="KW-1185">Reference proteome</keyword>
<dbReference type="InterPro" id="IPR036005">
    <property type="entry name" value="Creatinase/aminopeptidase-like"/>
</dbReference>
<feature type="region of interest" description="Disordered" evidence="2">
    <location>
        <begin position="108"/>
        <end position="149"/>
    </location>
</feature>
<name>A0A7J0FU15_9ERIC</name>
<gene>
    <name evidence="4" type="ORF">Acr_15g0008040</name>
</gene>
<dbReference type="SUPFAM" id="SSF55920">
    <property type="entry name" value="Creatinase/aminopeptidase"/>
    <property type="match status" value="1"/>
</dbReference>
<evidence type="ECO:0000313" key="4">
    <source>
        <dbReference type="EMBL" id="GFZ02195.1"/>
    </source>
</evidence>
<dbReference type="PANTHER" id="PTHR10804:SF11">
    <property type="entry name" value="PROLIFERATION-ASSOCIATED PROTEIN 2G4"/>
    <property type="match status" value="1"/>
</dbReference>
<dbReference type="Pfam" id="PF00557">
    <property type="entry name" value="Peptidase_M24"/>
    <property type="match status" value="1"/>
</dbReference>
<comment type="caution">
    <text evidence="4">The sequence shown here is derived from an EMBL/GenBank/DDBJ whole genome shotgun (WGS) entry which is preliminary data.</text>
</comment>
<dbReference type="OrthoDB" id="5876363at2759"/>
<comment type="similarity">
    <text evidence="1">Belongs to the peptidase M24 family.</text>
</comment>
<evidence type="ECO:0000313" key="5">
    <source>
        <dbReference type="Proteomes" id="UP000585474"/>
    </source>
</evidence>
<dbReference type="InterPro" id="IPR000994">
    <property type="entry name" value="Pept_M24"/>
</dbReference>
<dbReference type="Proteomes" id="UP000585474">
    <property type="component" value="Unassembled WGS sequence"/>
</dbReference>
<evidence type="ECO:0000259" key="3">
    <source>
        <dbReference type="Pfam" id="PF00557"/>
    </source>
</evidence>
<dbReference type="AlphaFoldDB" id="A0A7J0FU15"/>
<evidence type="ECO:0000256" key="2">
    <source>
        <dbReference type="SAM" id="MobiDB-lite"/>
    </source>
</evidence>
<feature type="compositionally biased region" description="Basic residues" evidence="2">
    <location>
        <begin position="134"/>
        <end position="148"/>
    </location>
</feature>
<dbReference type="Pfam" id="PF14223">
    <property type="entry name" value="Retrotran_gag_2"/>
    <property type="match status" value="1"/>
</dbReference>
<feature type="compositionally biased region" description="Basic and acidic residues" evidence="2">
    <location>
        <begin position="243"/>
        <end position="255"/>
    </location>
</feature>
<feature type="domain" description="Peptidase M24" evidence="3">
    <location>
        <begin position="310"/>
        <end position="403"/>
    </location>
</feature>
<dbReference type="PANTHER" id="PTHR10804">
    <property type="entry name" value="PROTEASE FAMILY M24 METHIONYL AMINOPEPTIDASE, AMINOPEPTIDASE P"/>
    <property type="match status" value="1"/>
</dbReference>
<feature type="region of interest" description="Disordered" evidence="2">
    <location>
        <begin position="226"/>
        <end position="255"/>
    </location>
</feature>
<proteinExistence type="inferred from homology"/>
<protein>
    <submittedName>
        <fullName evidence="4">Metallopeptidase M24 family protein</fullName>
    </submittedName>
</protein>
<sequence length="414" mass="45909">MDNYEQKNDWANQTVYWTQSVPPCSTRDECLQVMDQIEEDVLGKDISEQSLIEELASIDLHFDDEMQALLLLSSLLESWETLVVSLSNFGQDGKLTMSTVKDALFNEETRKKDMGMTNQSESQALISDGSRERGRGHHRSNGRGRPRDKKMFSTYAVCEGLVRMANNTTNKVVDKGTVRFRMADGSIAAKGGILRISKGNKEMLRGRKTRGLYRLEGSVQIRRATVRHGSSDIRRKNGQGKQQDVHRKAQRKETKSILKSCTSTGATTPKRVSFALDLISGGDLSRCVHKGGEREPRRLAKQSGNMYKNVKKKIERGVAFPTCTTENNTVCHFSPLASDETVLEDGDMINIDLGCHIDGFIAVVAHTHVLHGGSVTGRQAAVIAAANTATEVALRLIRPGRKVDLLPAWILLLL</sequence>
<accession>A0A7J0FU15</accession>
<dbReference type="Gene3D" id="3.90.230.10">
    <property type="entry name" value="Creatinase/methionine aminopeptidase superfamily"/>
    <property type="match status" value="1"/>
</dbReference>